<evidence type="ECO:0000256" key="1">
    <source>
        <dbReference type="ARBA" id="ARBA00023235"/>
    </source>
</evidence>
<sequence length="349" mass="37199">MATPSAIIWSNNQLQLLDQRILPVQCEYLHYQDPFAVADAIRAMVVRGAPAIGITAAYGMVLAAQQITNTPASVAAWCSALAPAREALANSRPTAVNLFWALDRCDRVIEEQGNGGKLLQALTELAVQIHAEDIQINQRIGDFGASLIPADSIVYTHCNAGALATGGYGTALGVIRSAHRDAKIRGVFAGETRPWLQGARLTSWELMQDGIPVTLAIEGAAAHIMREHQPSWIIVGADRVAANGDAANKIGTYNLAIIAKHHGAKVMVAAPTSTFDANIDGPQIPIEQRPAEEITHSFGKRIAPEGVVTSNPAFDVTPAQLIDAIVTEHGIIHQPNRDKVLAHLAAAQK</sequence>
<dbReference type="FunFam" id="1.20.120.420:FF:000003">
    <property type="entry name" value="Methylthioribose-1-phosphate isomerase"/>
    <property type="match status" value="1"/>
</dbReference>
<feature type="binding site" evidence="5">
    <location>
        <position position="197"/>
    </location>
    <ligand>
        <name>substrate</name>
    </ligand>
</feature>
<feature type="site" description="Transition state stabilizer" evidence="5">
    <location>
        <position position="158"/>
    </location>
</feature>
<dbReference type="NCBIfam" id="TIGR00524">
    <property type="entry name" value="eIF-2B_rel"/>
    <property type="match status" value="1"/>
</dbReference>
<proteinExistence type="inferred from homology"/>
<dbReference type="Gene3D" id="3.40.50.10470">
    <property type="entry name" value="Translation initiation factor eif-2b, domain 2"/>
    <property type="match status" value="1"/>
</dbReference>
<dbReference type="OrthoDB" id="9803436at2"/>
<dbReference type="InterPro" id="IPR005251">
    <property type="entry name" value="IF-M1Pi"/>
</dbReference>
<evidence type="ECO:0000256" key="5">
    <source>
        <dbReference type="HAMAP-Rule" id="MF_01678"/>
    </source>
</evidence>
<keyword evidence="5" id="KW-0486">Methionine biosynthesis</keyword>
<dbReference type="UniPathway" id="UPA00904">
    <property type="reaction ID" value="UER00874"/>
</dbReference>
<dbReference type="SUPFAM" id="SSF100950">
    <property type="entry name" value="NagB/RpiA/CoA transferase-like"/>
    <property type="match status" value="1"/>
</dbReference>
<evidence type="ECO:0000313" key="6">
    <source>
        <dbReference type="EMBL" id="POP54663.1"/>
    </source>
</evidence>
<dbReference type="InterPro" id="IPR000649">
    <property type="entry name" value="IF-2B-related"/>
</dbReference>
<dbReference type="NCBIfam" id="TIGR00512">
    <property type="entry name" value="salvage_mtnA"/>
    <property type="match status" value="1"/>
</dbReference>
<dbReference type="InterPro" id="IPR037171">
    <property type="entry name" value="NagB/RpiA_transferase-like"/>
</dbReference>
<dbReference type="NCBIfam" id="NF004326">
    <property type="entry name" value="PRK05720.1"/>
    <property type="match status" value="1"/>
</dbReference>
<feature type="binding site" evidence="5">
    <location>
        <begin position="47"/>
        <end position="49"/>
    </location>
    <ligand>
        <name>substrate</name>
    </ligand>
</feature>
<dbReference type="EC" id="5.3.1.23" evidence="5"/>
<dbReference type="FunFam" id="3.40.50.10470:FF:000006">
    <property type="entry name" value="Methylthioribose-1-phosphate isomerase"/>
    <property type="match status" value="1"/>
</dbReference>
<evidence type="ECO:0000313" key="7">
    <source>
        <dbReference type="Proteomes" id="UP000237222"/>
    </source>
</evidence>
<dbReference type="EMBL" id="PQGG01000002">
    <property type="protein sequence ID" value="POP54663.1"/>
    <property type="molecule type" value="Genomic_DNA"/>
</dbReference>
<comment type="similarity">
    <text evidence="5">Belongs to the EIF-2B alpha/beta/delta subunits family. MtnA subfamily.</text>
</comment>
<dbReference type="GO" id="GO:0019509">
    <property type="term" value="P:L-methionine salvage from methylthioadenosine"/>
    <property type="evidence" value="ECO:0007669"/>
    <property type="project" value="UniProtKB-UniRule"/>
</dbReference>
<dbReference type="AlphaFoldDB" id="A0A2S4HKZ5"/>
<protein>
    <recommendedName>
        <fullName evidence="5">Methylthioribose-1-phosphate isomerase</fullName>
        <shortName evidence="5">M1Pi</shortName>
        <shortName evidence="5">MTR-1-P isomerase</shortName>
        <ecNumber evidence="5">5.3.1.23</ecNumber>
    </recommendedName>
    <alternativeName>
        <fullName evidence="5">S-methyl-5-thioribose-1-phosphate isomerase</fullName>
    </alternativeName>
</protein>
<comment type="caution">
    <text evidence="6">The sequence shown here is derived from an EMBL/GenBank/DDBJ whole genome shotgun (WGS) entry which is preliminary data.</text>
</comment>
<gene>
    <name evidence="5 6" type="primary">mtnA</name>
    <name evidence="6" type="ORF">C0068_00145</name>
</gene>
<reference evidence="6" key="1">
    <citation type="submission" date="2018-01" db="EMBL/GenBank/DDBJ databases">
        <authorList>
            <person name="Yu X.-D."/>
        </authorList>
    </citation>
    <scope>NUCLEOTIDE SEQUENCE</scope>
    <source>
        <strain evidence="6">ZX-21</strain>
    </source>
</reference>
<dbReference type="Pfam" id="PF01008">
    <property type="entry name" value="IF-2B"/>
    <property type="match status" value="1"/>
</dbReference>
<dbReference type="Proteomes" id="UP000237222">
    <property type="component" value="Unassembled WGS sequence"/>
</dbReference>
<feature type="binding site" evidence="5">
    <location>
        <begin position="248"/>
        <end position="249"/>
    </location>
    <ligand>
        <name>substrate</name>
    </ligand>
</feature>
<organism evidence="6 7">
    <name type="scientific">Zhongshania marina</name>
    <dbReference type="NCBI Taxonomy" id="2304603"/>
    <lineage>
        <taxon>Bacteria</taxon>
        <taxon>Pseudomonadati</taxon>
        <taxon>Pseudomonadota</taxon>
        <taxon>Gammaproteobacteria</taxon>
        <taxon>Cellvibrionales</taxon>
        <taxon>Spongiibacteraceae</taxon>
        <taxon>Zhongshania</taxon>
    </lineage>
</organism>
<comment type="function">
    <text evidence="4">Catalyzes the interconversion of methylthioribose-1-phosphate (MTR-1-P) into methylthioribulose-1-phosphate (MTRu-1-P). Also catalyzes the interconversion of 5-deoxyribose 1-phosphate and 5-deoxyribulose 1-phosphate. Part of a bifunctional DHAP-shunt salvage pathway for SAM by-products.</text>
</comment>
<keyword evidence="5" id="KW-0028">Amino-acid biosynthesis</keyword>
<feature type="active site" description="Proton donor" evidence="5">
    <location>
        <position position="238"/>
    </location>
</feature>
<dbReference type="InterPro" id="IPR042529">
    <property type="entry name" value="IF_2B-like_C"/>
</dbReference>
<dbReference type="RefSeq" id="WP_103682467.1">
    <property type="nucleotide sequence ID" value="NZ_PQGG01000002.1"/>
</dbReference>
<dbReference type="Gene3D" id="1.20.120.420">
    <property type="entry name" value="translation initiation factor eif-2b, domain 1"/>
    <property type="match status" value="1"/>
</dbReference>
<feature type="binding site" evidence="5">
    <location>
        <position position="92"/>
    </location>
    <ligand>
        <name>substrate</name>
    </ligand>
</feature>
<evidence type="ECO:0000256" key="4">
    <source>
        <dbReference type="ARBA" id="ARBA00058145"/>
    </source>
</evidence>
<dbReference type="PANTHER" id="PTHR43475:SF1">
    <property type="entry name" value="METHYLTHIORIBOSE-1-PHOSPHATE ISOMERASE"/>
    <property type="match status" value="1"/>
</dbReference>
<dbReference type="InterPro" id="IPR027363">
    <property type="entry name" value="M1Pi_N"/>
</dbReference>
<name>A0A2S4HKZ5_9GAMM</name>
<comment type="pathway">
    <text evidence="5">Amino-acid biosynthesis; L-methionine biosynthesis via salvage pathway; L-methionine from S-methyl-5-thio-alpha-D-ribose 1-phosphate: step 1/6.</text>
</comment>
<comment type="catalytic activity">
    <reaction evidence="2">
        <text>5-deoxy-alpha-D-ribose 1-phosphate = 5-deoxy-D-ribulose 1-phosphate</text>
        <dbReference type="Rhea" id="RHEA:61296"/>
        <dbReference type="ChEBI" id="CHEBI:58749"/>
        <dbReference type="ChEBI" id="CHEBI:144504"/>
    </reaction>
    <physiologicalReaction direction="left-to-right" evidence="2">
        <dbReference type="Rhea" id="RHEA:61297"/>
    </physiologicalReaction>
</comment>
<dbReference type="PANTHER" id="PTHR43475">
    <property type="entry name" value="METHYLTHIORIBOSE-1-PHOSPHATE ISOMERASE"/>
    <property type="match status" value="1"/>
</dbReference>
<accession>A0A2S4HKZ5</accession>
<evidence type="ECO:0000256" key="2">
    <source>
        <dbReference type="ARBA" id="ARBA00050906"/>
    </source>
</evidence>
<comment type="catalytic activity">
    <reaction evidence="3">
        <text>5-(methylsulfanyl)-alpha-D-ribose 1-phosphate = 5-(methylsulfanyl)-D-ribulose 1-phosphate</text>
        <dbReference type="Rhea" id="RHEA:19989"/>
        <dbReference type="ChEBI" id="CHEBI:58533"/>
        <dbReference type="ChEBI" id="CHEBI:58548"/>
        <dbReference type="EC" id="5.3.1.23"/>
    </reaction>
    <physiologicalReaction direction="left-to-right" evidence="3">
        <dbReference type="Rhea" id="RHEA:19990"/>
    </physiologicalReaction>
</comment>
<evidence type="ECO:0000256" key="3">
    <source>
        <dbReference type="ARBA" id="ARBA00051169"/>
    </source>
</evidence>
<keyword evidence="1 5" id="KW-0413">Isomerase</keyword>
<dbReference type="HAMAP" id="MF_01678">
    <property type="entry name" value="Salvage_MtnA"/>
    <property type="match status" value="1"/>
</dbReference>
<dbReference type="InterPro" id="IPR011559">
    <property type="entry name" value="Initiation_fac_2B_a/b/d"/>
</dbReference>
<dbReference type="GO" id="GO:0046523">
    <property type="term" value="F:S-methyl-5-thioribose-1-phosphate isomerase activity"/>
    <property type="evidence" value="ECO:0007669"/>
    <property type="project" value="UniProtKB-UniRule"/>
</dbReference>